<gene>
    <name evidence="1" type="ORF">JYA64_14405</name>
</gene>
<dbReference type="EMBL" id="JAFHKS010000044">
    <property type="protein sequence ID" value="MBN3546496.1"/>
    <property type="molecule type" value="Genomic_DNA"/>
</dbReference>
<evidence type="ECO:0000313" key="1">
    <source>
        <dbReference type="EMBL" id="MBN3546496.1"/>
    </source>
</evidence>
<dbReference type="InterPro" id="IPR011050">
    <property type="entry name" value="Pectin_lyase_fold/virulence"/>
</dbReference>
<organism evidence="1 2">
    <name type="scientific">Fictibacillus barbaricus</name>
    <dbReference type="NCBI Taxonomy" id="182136"/>
    <lineage>
        <taxon>Bacteria</taxon>
        <taxon>Bacillati</taxon>
        <taxon>Bacillota</taxon>
        <taxon>Bacilli</taxon>
        <taxon>Bacillales</taxon>
        <taxon>Fictibacillaceae</taxon>
        <taxon>Fictibacillus</taxon>
    </lineage>
</organism>
<name>A0ABS2ZFH0_9BACL</name>
<keyword evidence="2" id="KW-1185">Reference proteome</keyword>
<evidence type="ECO:0008006" key="3">
    <source>
        <dbReference type="Google" id="ProtNLM"/>
    </source>
</evidence>
<dbReference type="Gene3D" id="2.160.20.10">
    <property type="entry name" value="Single-stranded right-handed beta-helix, Pectin lyase-like"/>
    <property type="match status" value="1"/>
</dbReference>
<comment type="caution">
    <text evidence="1">The sequence shown here is derived from an EMBL/GenBank/DDBJ whole genome shotgun (WGS) entry which is preliminary data.</text>
</comment>
<dbReference type="SUPFAM" id="SSF51126">
    <property type="entry name" value="Pectin lyase-like"/>
    <property type="match status" value="1"/>
</dbReference>
<reference evidence="1 2" key="1">
    <citation type="submission" date="2021-01" db="EMBL/GenBank/DDBJ databases">
        <title>Genome Sequencing of Type Strains.</title>
        <authorList>
            <person name="Lemaire J.F."/>
            <person name="Inderbitzin P."/>
            <person name="Collins S.B."/>
            <person name="Wespe N."/>
            <person name="Knight-Connoni V."/>
        </authorList>
    </citation>
    <scope>NUCLEOTIDE SEQUENCE [LARGE SCALE GENOMIC DNA]</scope>
    <source>
        <strain evidence="1 2">DSM 14730</strain>
    </source>
</reference>
<protein>
    <recommendedName>
        <fullName evidence="3">Pectate lyase superfamily protein domain-containing protein</fullName>
    </recommendedName>
</protein>
<proteinExistence type="predicted"/>
<dbReference type="RefSeq" id="WP_188400816.1">
    <property type="nucleotide sequence ID" value="NZ_BMCE01000001.1"/>
</dbReference>
<dbReference type="InterPro" id="IPR012334">
    <property type="entry name" value="Pectin_lyas_fold"/>
</dbReference>
<evidence type="ECO:0000313" key="2">
    <source>
        <dbReference type="Proteomes" id="UP001319060"/>
    </source>
</evidence>
<accession>A0ABS2ZFH0</accession>
<sequence length="309" mass="34395">MSKQVMVCLFITALLTAAMTLGLQKIYIRSTSLEAHGNDLKDDAKVIQRAINNSYKNKDGLVKLTGNKQYVIRSGLVIKEGVTLELGQNTKILIDGDFRAIQLEKNASVINGIIEVVDPNFKSEVIFLDGKHKFWSWERTQINNVSIINSSRSHRGSAISLHANGDGNFISFVNVINNNVAGFQNGIEIFVDHNGSEEEPSWINGNRFVNMTLDDCVNYIVIDSSVSVPNESSGNLFNGLQIQLSKVSKTIMKVSGSFNTFQGMVWDQHLLNNQDKVVRFTQESANNRLDMNVDVFSILDEGIQNSYAE</sequence>
<dbReference type="Proteomes" id="UP001319060">
    <property type="component" value="Unassembled WGS sequence"/>
</dbReference>